<feature type="region of interest" description="Disordered" evidence="5">
    <location>
        <begin position="753"/>
        <end position="816"/>
    </location>
</feature>
<keyword evidence="4" id="KW-0479">Metal-binding</keyword>
<evidence type="ECO:0000256" key="5">
    <source>
        <dbReference type="SAM" id="MobiDB-lite"/>
    </source>
</evidence>
<feature type="repeat" description="ANK" evidence="3">
    <location>
        <begin position="34"/>
        <end position="60"/>
    </location>
</feature>
<dbReference type="Pfam" id="PF12796">
    <property type="entry name" value="Ank_2"/>
    <property type="match status" value="1"/>
</dbReference>
<dbReference type="GO" id="GO:0010468">
    <property type="term" value="P:regulation of gene expression"/>
    <property type="evidence" value="ECO:0007669"/>
    <property type="project" value="UniProtKB-ARBA"/>
</dbReference>
<organism evidence="7 8">
    <name type="scientific">Ustilago trichophora</name>
    <dbReference type="NCBI Taxonomy" id="86804"/>
    <lineage>
        <taxon>Eukaryota</taxon>
        <taxon>Fungi</taxon>
        <taxon>Dikarya</taxon>
        <taxon>Basidiomycota</taxon>
        <taxon>Ustilaginomycotina</taxon>
        <taxon>Ustilaginomycetes</taxon>
        <taxon>Ustilaginales</taxon>
        <taxon>Ustilaginaceae</taxon>
        <taxon>Ustilago</taxon>
    </lineage>
</organism>
<feature type="region of interest" description="Disordered" evidence="5">
    <location>
        <begin position="383"/>
        <end position="412"/>
    </location>
</feature>
<dbReference type="GO" id="GO:0008270">
    <property type="term" value="F:zinc ion binding"/>
    <property type="evidence" value="ECO:0007669"/>
    <property type="project" value="UniProtKB-KW"/>
</dbReference>
<evidence type="ECO:0000256" key="3">
    <source>
        <dbReference type="PROSITE-ProRule" id="PRU00023"/>
    </source>
</evidence>
<feature type="compositionally biased region" description="Polar residues" evidence="5">
    <location>
        <begin position="678"/>
        <end position="695"/>
    </location>
</feature>
<evidence type="ECO:0000256" key="4">
    <source>
        <dbReference type="PROSITE-ProRule" id="PRU00723"/>
    </source>
</evidence>
<evidence type="ECO:0000256" key="1">
    <source>
        <dbReference type="ARBA" id="ARBA00022737"/>
    </source>
</evidence>
<dbReference type="InterPro" id="IPR002110">
    <property type="entry name" value="Ankyrin_rpt"/>
</dbReference>
<dbReference type="PANTHER" id="PTHR24198">
    <property type="entry name" value="ANKYRIN REPEAT AND PROTEIN KINASE DOMAIN-CONTAINING PROTEIN"/>
    <property type="match status" value="1"/>
</dbReference>
<proteinExistence type="predicted"/>
<dbReference type="PROSITE" id="PS50088">
    <property type="entry name" value="ANK_REPEAT"/>
    <property type="match status" value="1"/>
</dbReference>
<feature type="compositionally biased region" description="Basic and acidic residues" evidence="5">
    <location>
        <begin position="152"/>
        <end position="162"/>
    </location>
</feature>
<dbReference type="OrthoDB" id="20872at2759"/>
<feature type="region of interest" description="Disordered" evidence="5">
    <location>
        <begin position="141"/>
        <end position="170"/>
    </location>
</feature>
<protein>
    <recommendedName>
        <fullName evidence="6">C3H1-type domain-containing protein</fullName>
    </recommendedName>
</protein>
<keyword evidence="8" id="KW-1185">Reference proteome</keyword>
<keyword evidence="2 3" id="KW-0040">ANK repeat</keyword>
<gene>
    <name evidence="7" type="ORF">UTRI_00861_B</name>
</gene>
<evidence type="ECO:0000313" key="7">
    <source>
        <dbReference type="EMBL" id="SPO20461.1"/>
    </source>
</evidence>
<accession>A0A5C3DTH6</accession>
<evidence type="ECO:0000256" key="2">
    <source>
        <dbReference type="ARBA" id="ARBA00023043"/>
    </source>
</evidence>
<dbReference type="Proteomes" id="UP000324022">
    <property type="component" value="Unassembled WGS sequence"/>
</dbReference>
<sequence>MTATLFQASKDGNVELVSSLLEEPSLDIDARDETGLTALHHAVQSNHIDVVSLLLAKGANAVEVAQDAALKQNPELASVINNALQHTQSAAFQSAPIVDSHGGKQLPDGTVSYVQPPAYQDASMHQQHALHHPMSQPMYPFQPQHSFFDPSHNPEHRAHAPKDSSSGSLPPPEVAKLIPCRFFPNCRYAEKCIFAHPVAMPASASNAGPVSPGQAPIFYQSHAYGYPAYGPPQHFYSMAPPMPIQYTHAGVPMPVHMPPPPHMAPAPHSGEQGDAYNHFARQSFAPSHVQEGETEAVNAEASQETATEAVDAAAPADTDAEKSTPAAESTTIAAAEPAKSSAPASSTNTTSFSAFMAHHAAPFQPGPGAQNGVSAGADGSILTGSQTFPRGTKSARRGGASMGGSFGSRSEFSKRSTERPACHFFARSACKHGEDCRFPHILADGTDMRGPNAGRSNHSIEASRAINRALAAKNARGSANGTNTNGSNAAQSTQAANPAANGDSSSSLPSASTNVTVSTSPASAQTTITPTQKTEAAPKASTEKSASDAAEKPAATTSAPAPAASAAKKEQSNAAKSNAAAGAASSSAPRANNSNAASAGKTDAKAENATTGKRAPAAGKTEEAKPASALPSSSNGDRIPASIPSKPVVNGNGNGNTAANRQNGAKPQPNGVQGGKAHQNQNGPRARTNQGSTGRANGQNGQNGAAQKKSAPQRLPNADDFPALTNGLAVAPSAPAASTNGVAKANFSAILSAPAPVKKQPEPTKEVEAPAAEDKAAAASSPNGEAKEANNTTADEAETKTSAAKQPSANGTPAPMLDFAAVVQSNPVAV</sequence>
<dbReference type="SUPFAM" id="SSF48403">
    <property type="entry name" value="Ankyrin repeat"/>
    <property type="match status" value="1"/>
</dbReference>
<evidence type="ECO:0000313" key="8">
    <source>
        <dbReference type="Proteomes" id="UP000324022"/>
    </source>
</evidence>
<feature type="region of interest" description="Disordered" evidence="5">
    <location>
        <begin position="287"/>
        <end position="348"/>
    </location>
</feature>
<dbReference type="EMBL" id="OOIN01000001">
    <property type="protein sequence ID" value="SPO20461.1"/>
    <property type="molecule type" value="Genomic_DNA"/>
</dbReference>
<feature type="compositionally biased region" description="Low complexity" evidence="5">
    <location>
        <begin position="696"/>
        <end position="707"/>
    </location>
</feature>
<feature type="domain" description="C3H1-type" evidence="6">
    <location>
        <begin position="175"/>
        <end position="199"/>
    </location>
</feature>
<keyword evidence="4" id="KW-0862">Zinc</keyword>
<feature type="region of interest" description="Disordered" evidence="5">
    <location>
        <begin position="472"/>
        <end position="725"/>
    </location>
</feature>
<feature type="compositionally biased region" description="Polar residues" evidence="5">
    <location>
        <begin position="502"/>
        <end position="534"/>
    </location>
</feature>
<feature type="compositionally biased region" description="Basic and acidic residues" evidence="5">
    <location>
        <begin position="759"/>
        <end position="776"/>
    </location>
</feature>
<keyword evidence="1" id="KW-0677">Repeat</keyword>
<dbReference type="PROSITE" id="PS50103">
    <property type="entry name" value="ZF_C3H1"/>
    <property type="match status" value="2"/>
</dbReference>
<dbReference type="Gene3D" id="1.25.40.20">
    <property type="entry name" value="Ankyrin repeat-containing domain"/>
    <property type="match status" value="1"/>
</dbReference>
<feature type="zinc finger region" description="C3H1-type" evidence="4">
    <location>
        <begin position="175"/>
        <end position="199"/>
    </location>
</feature>
<reference evidence="7 8" key="1">
    <citation type="submission" date="2018-03" db="EMBL/GenBank/DDBJ databases">
        <authorList>
            <person name="Guldener U."/>
        </authorList>
    </citation>
    <scope>NUCLEOTIDE SEQUENCE [LARGE SCALE GENOMIC DNA]</scope>
    <source>
        <strain evidence="7 8">NBRC100155</strain>
    </source>
</reference>
<dbReference type="SMART" id="SM00356">
    <property type="entry name" value="ZnF_C3H1"/>
    <property type="match status" value="2"/>
</dbReference>
<dbReference type="PANTHER" id="PTHR24198:SF165">
    <property type="entry name" value="ANKYRIN REPEAT-CONTAINING PROTEIN-RELATED"/>
    <property type="match status" value="1"/>
</dbReference>
<evidence type="ECO:0000259" key="6">
    <source>
        <dbReference type="PROSITE" id="PS50103"/>
    </source>
</evidence>
<feature type="compositionally biased region" description="Low complexity" evidence="5">
    <location>
        <begin position="331"/>
        <end position="348"/>
    </location>
</feature>
<name>A0A5C3DTH6_9BASI</name>
<feature type="compositionally biased region" description="Low complexity" evidence="5">
    <location>
        <begin position="655"/>
        <end position="665"/>
    </location>
</feature>
<keyword evidence="4" id="KW-0863">Zinc-finger</keyword>
<feature type="compositionally biased region" description="Low complexity" evidence="5">
    <location>
        <begin position="304"/>
        <end position="317"/>
    </location>
</feature>
<feature type="compositionally biased region" description="Polar residues" evidence="5">
    <location>
        <begin position="789"/>
        <end position="811"/>
    </location>
</feature>
<feature type="zinc finger region" description="C3H1-type" evidence="4">
    <location>
        <begin position="416"/>
        <end position="443"/>
    </location>
</feature>
<dbReference type="SMART" id="SM00248">
    <property type="entry name" value="ANK"/>
    <property type="match status" value="1"/>
</dbReference>
<feature type="compositionally biased region" description="Basic and acidic residues" evidence="5">
    <location>
        <begin position="541"/>
        <end position="551"/>
    </location>
</feature>
<feature type="domain" description="C3H1-type" evidence="6">
    <location>
        <begin position="416"/>
        <end position="443"/>
    </location>
</feature>
<dbReference type="PROSITE" id="PS50297">
    <property type="entry name" value="ANK_REP_REGION"/>
    <property type="match status" value="1"/>
</dbReference>
<dbReference type="AlphaFoldDB" id="A0A5C3DTH6"/>
<feature type="compositionally biased region" description="Low complexity" evidence="5">
    <location>
        <begin position="474"/>
        <end position="501"/>
    </location>
</feature>
<dbReference type="InterPro" id="IPR036770">
    <property type="entry name" value="Ankyrin_rpt-contain_sf"/>
</dbReference>
<dbReference type="InterPro" id="IPR000571">
    <property type="entry name" value="Znf_CCCH"/>
</dbReference>
<feature type="compositionally biased region" description="Low complexity" evidence="5">
    <location>
        <begin position="552"/>
        <end position="599"/>
    </location>
</feature>